<evidence type="ECO:0000313" key="4">
    <source>
        <dbReference type="Proteomes" id="UP000012099"/>
    </source>
</evidence>
<accession>A0ABP2TE71</accession>
<keyword evidence="4" id="KW-1185">Reference proteome</keyword>
<feature type="domain" description="FAD dependent oxidoreductase" evidence="1">
    <location>
        <begin position="19"/>
        <end position="72"/>
    </location>
</feature>
<dbReference type="InterPro" id="IPR036188">
    <property type="entry name" value="FAD/NAD-bd_sf"/>
</dbReference>
<dbReference type="PRINTS" id="PR00420">
    <property type="entry name" value="RNGMNOXGNASE"/>
</dbReference>
<feature type="domain" description="Styrene monooxygenase StyA putative substrate binding" evidence="2">
    <location>
        <begin position="163"/>
        <end position="271"/>
    </location>
</feature>
<dbReference type="SUPFAM" id="SSF51905">
    <property type="entry name" value="FAD/NAD(P)-binding domain"/>
    <property type="match status" value="1"/>
</dbReference>
<sequence length="468" mass="52465">MHDYWPCVLLSLKGIFMRKIAIIGSGIAGLITAHDLLKHGYDVTLYSDRSPEDWLNKSRPTGIAARFESSLAYERELKLDHWNQNFPPIQGVYLIFSMQPTVPFIILAGRFSENGGAIDVRLQSYRWMNDLVERGGKLRIESIDIPRLDAISADNDLTIVAAGKAEIANLFERNETRSIYTKPQRKLAMVIVKNTGNFEKIPYNPVKFNFIGDHGEAFWIPYYHKSVGMTWNLLFEAKADGKMDRFSNAKSGDEVLSIAKNVIKELFPWDYDWFKNAELADENGWLVGALTPIVRNPVGKLPSGRIVTGVGDTLTTLDPIAGQGANNVYRMAKNLVQNIVKRGDGAFNAAWMNDTFEEYYDKSGKATIDFTNLLLEPITDAGRQLLIAQYGSNGIDRNGQQAIADAFSENFADPTFLTSYFTDSTKVRAFISEKTGRHWLPHTAGGLLSVVRDQVRQKIGMTPSAGYW</sequence>
<reference evidence="3 4" key="1">
    <citation type="submission" date="2013-01" db="EMBL/GenBank/DDBJ databases">
        <authorList>
            <person name="Harkins D.M."/>
            <person name="Durkin A.S."/>
            <person name="Brinkac L.M."/>
            <person name="Haft D.H."/>
            <person name="Selengut J.D."/>
            <person name="Sanka R."/>
            <person name="DePew J."/>
            <person name="Purushe J."/>
            <person name="Whelen A.C."/>
            <person name="Vinetz J.M."/>
            <person name="Sutton G.G."/>
            <person name="Nierman W.C."/>
            <person name="Fouts D.E."/>
        </authorList>
    </citation>
    <scope>NUCLEOTIDE SEQUENCE [LARGE SCALE GENOMIC DNA]</scope>
    <source>
        <strain evidence="3 4">2007001578</strain>
    </source>
</reference>
<name>A0ABP2TE71_9LEPT</name>
<proteinExistence type="predicted"/>
<comment type="caution">
    <text evidence="3">The sequence shown here is derived from an EMBL/GenBank/DDBJ whole genome shotgun (WGS) entry which is preliminary data.</text>
</comment>
<evidence type="ECO:0000259" key="2">
    <source>
        <dbReference type="Pfam" id="PF17885"/>
    </source>
</evidence>
<organism evidence="3 4">
    <name type="scientific">Leptospira noguchii str. 2007001578</name>
    <dbReference type="NCBI Taxonomy" id="1049974"/>
    <lineage>
        <taxon>Bacteria</taxon>
        <taxon>Pseudomonadati</taxon>
        <taxon>Spirochaetota</taxon>
        <taxon>Spirochaetia</taxon>
        <taxon>Leptospirales</taxon>
        <taxon>Leptospiraceae</taxon>
        <taxon>Leptospira</taxon>
    </lineage>
</organism>
<dbReference type="Gene3D" id="3.50.50.60">
    <property type="entry name" value="FAD/NAD(P)-binding domain"/>
    <property type="match status" value="2"/>
</dbReference>
<dbReference type="Gene3D" id="3.30.9.40">
    <property type="match status" value="1"/>
</dbReference>
<protein>
    <submittedName>
        <fullName evidence="3">FAD dependent oxidoreductase domain protein</fullName>
    </submittedName>
</protein>
<dbReference type="Pfam" id="PF17885">
    <property type="entry name" value="Smoa_sbd"/>
    <property type="match status" value="1"/>
</dbReference>
<dbReference type="Pfam" id="PF01266">
    <property type="entry name" value="DAO"/>
    <property type="match status" value="1"/>
</dbReference>
<dbReference type="InterPro" id="IPR006076">
    <property type="entry name" value="FAD-dep_OxRdtase"/>
</dbReference>
<dbReference type="InterPro" id="IPR041654">
    <property type="entry name" value="StyA_sbd"/>
</dbReference>
<dbReference type="Proteomes" id="UP000012099">
    <property type="component" value="Unassembled WGS sequence"/>
</dbReference>
<dbReference type="EMBL" id="AHMH02000010">
    <property type="protein sequence ID" value="EMN02615.1"/>
    <property type="molecule type" value="Genomic_DNA"/>
</dbReference>
<evidence type="ECO:0000259" key="1">
    <source>
        <dbReference type="Pfam" id="PF01266"/>
    </source>
</evidence>
<gene>
    <name evidence="3" type="ORF">LEP1GSC035_1033</name>
</gene>
<evidence type="ECO:0000313" key="3">
    <source>
        <dbReference type="EMBL" id="EMN02615.1"/>
    </source>
</evidence>